<reference evidence="3" key="1">
    <citation type="submission" date="2014-05" db="EMBL/GenBank/DDBJ databases">
        <title>The transcriptome of the halophilic microalga Tetraselmis sp. GSL018 isolated from the Great Salt Lake, Utah.</title>
        <authorList>
            <person name="Jinkerson R.E."/>
            <person name="D'Adamo S."/>
            <person name="Posewitz M.C."/>
        </authorList>
    </citation>
    <scope>NUCLEOTIDE SEQUENCE</scope>
    <source>
        <strain evidence="3">GSL018</strain>
    </source>
</reference>
<evidence type="ECO:0000256" key="1">
    <source>
        <dbReference type="ARBA" id="ARBA00022723"/>
    </source>
</evidence>
<evidence type="ECO:0000313" key="3">
    <source>
        <dbReference type="EMBL" id="JAC63809.1"/>
    </source>
</evidence>
<dbReference type="SUPFAM" id="SSF55008">
    <property type="entry name" value="HMA, heavy metal-associated domain"/>
    <property type="match status" value="1"/>
</dbReference>
<dbReference type="AlphaFoldDB" id="A0A061QZA8"/>
<organism evidence="3">
    <name type="scientific">Tetraselmis sp. GSL018</name>
    <dbReference type="NCBI Taxonomy" id="582737"/>
    <lineage>
        <taxon>Eukaryota</taxon>
        <taxon>Viridiplantae</taxon>
        <taxon>Chlorophyta</taxon>
        <taxon>core chlorophytes</taxon>
        <taxon>Chlorodendrophyceae</taxon>
        <taxon>Chlorodendrales</taxon>
        <taxon>Chlorodendraceae</taxon>
        <taxon>Tetraselmis</taxon>
    </lineage>
</organism>
<dbReference type="Gene3D" id="3.30.70.100">
    <property type="match status" value="1"/>
</dbReference>
<dbReference type="EMBL" id="GBEZ01023057">
    <property type="protein sequence ID" value="JAC63809.1"/>
    <property type="molecule type" value="Transcribed_RNA"/>
</dbReference>
<dbReference type="CDD" id="cd00371">
    <property type="entry name" value="HMA"/>
    <property type="match status" value="1"/>
</dbReference>
<dbReference type="Pfam" id="PF00403">
    <property type="entry name" value="HMA"/>
    <property type="match status" value="1"/>
</dbReference>
<sequence length="155" mass="16934">MASFLLSVRQVNGQALSPPTGATFKDFRYRKPALERVRQNVNWDFKLSRSALSPSPVQYSRTKIDRTCRLFSNRVSLASSSGPVIVLKVEGMMCNGCTSSVETALNQIAGVRAVTVSLDEAKATVEIEDTRDPENMLQTLISAVKECGFEASASK</sequence>
<dbReference type="InterPro" id="IPR036163">
    <property type="entry name" value="HMA_dom_sf"/>
</dbReference>
<proteinExistence type="predicted"/>
<accession>A0A061QZA8</accession>
<dbReference type="InterPro" id="IPR006121">
    <property type="entry name" value="HMA_dom"/>
</dbReference>
<dbReference type="PROSITE" id="PS01047">
    <property type="entry name" value="HMA_1"/>
    <property type="match status" value="1"/>
</dbReference>
<dbReference type="GO" id="GO:0046872">
    <property type="term" value="F:metal ion binding"/>
    <property type="evidence" value="ECO:0007669"/>
    <property type="project" value="UniProtKB-KW"/>
</dbReference>
<protein>
    <recommendedName>
        <fullName evidence="2">HMA domain-containing protein</fullName>
    </recommendedName>
</protein>
<dbReference type="InterPro" id="IPR017969">
    <property type="entry name" value="Heavy-metal-associated_CS"/>
</dbReference>
<dbReference type="PROSITE" id="PS50846">
    <property type="entry name" value="HMA_2"/>
    <property type="match status" value="1"/>
</dbReference>
<dbReference type="FunFam" id="3.30.70.100:FF:000001">
    <property type="entry name" value="ATPase copper transporting beta"/>
    <property type="match status" value="1"/>
</dbReference>
<evidence type="ECO:0000259" key="2">
    <source>
        <dbReference type="PROSITE" id="PS50846"/>
    </source>
</evidence>
<name>A0A061QZA8_9CHLO</name>
<gene>
    <name evidence="3" type="ORF">TSPGSL018_19701</name>
</gene>
<feature type="domain" description="HMA" evidence="2">
    <location>
        <begin position="83"/>
        <end position="152"/>
    </location>
</feature>
<keyword evidence="1" id="KW-0479">Metal-binding</keyword>